<dbReference type="AlphaFoldDB" id="A0A4Y7JJE4"/>
<keyword evidence="2" id="KW-1185">Reference proteome</keyword>
<protein>
    <submittedName>
        <fullName evidence="1">Uncharacterized protein</fullName>
    </submittedName>
</protein>
<gene>
    <name evidence="1" type="ORF">C5167_021885</name>
</gene>
<dbReference type="Gramene" id="RZC60132">
    <property type="protein sequence ID" value="RZC60132"/>
    <property type="gene ID" value="C5167_021885"/>
</dbReference>
<evidence type="ECO:0000313" key="1">
    <source>
        <dbReference type="EMBL" id="RZC60132.1"/>
    </source>
</evidence>
<proteinExistence type="predicted"/>
<reference evidence="1 2" key="1">
    <citation type="journal article" date="2018" name="Science">
        <title>The opium poppy genome and morphinan production.</title>
        <authorList>
            <person name="Guo L."/>
            <person name="Winzer T."/>
            <person name="Yang X."/>
            <person name="Li Y."/>
            <person name="Ning Z."/>
            <person name="He Z."/>
            <person name="Teodor R."/>
            <person name="Lu Y."/>
            <person name="Bowser T.A."/>
            <person name="Graham I.A."/>
            <person name="Ye K."/>
        </authorList>
    </citation>
    <scope>NUCLEOTIDE SEQUENCE [LARGE SCALE GENOMIC DNA]</scope>
    <source>
        <strain evidence="2">cv. HN1</strain>
        <tissue evidence="1">Leaves</tissue>
    </source>
</reference>
<sequence>MHWQAKAMREDRTPNYLFFSSLSRHFIYSSVSNSANQATIALATASANATTTCNFVGYPPSCIFHLLDQDRLSNNAQNYQHQVCFDF</sequence>
<dbReference type="EMBL" id="CM010719">
    <property type="protein sequence ID" value="RZC60132.1"/>
    <property type="molecule type" value="Genomic_DNA"/>
</dbReference>
<dbReference type="Proteomes" id="UP000316621">
    <property type="component" value="Chromosome 5"/>
</dbReference>
<accession>A0A4Y7JJE4</accession>
<evidence type="ECO:0000313" key="2">
    <source>
        <dbReference type="Proteomes" id="UP000316621"/>
    </source>
</evidence>
<organism evidence="1 2">
    <name type="scientific">Papaver somniferum</name>
    <name type="common">Opium poppy</name>
    <dbReference type="NCBI Taxonomy" id="3469"/>
    <lineage>
        <taxon>Eukaryota</taxon>
        <taxon>Viridiplantae</taxon>
        <taxon>Streptophyta</taxon>
        <taxon>Embryophyta</taxon>
        <taxon>Tracheophyta</taxon>
        <taxon>Spermatophyta</taxon>
        <taxon>Magnoliopsida</taxon>
        <taxon>Ranunculales</taxon>
        <taxon>Papaveraceae</taxon>
        <taxon>Papaveroideae</taxon>
        <taxon>Papaver</taxon>
    </lineage>
</organism>
<name>A0A4Y7JJE4_PAPSO</name>